<evidence type="ECO:0000313" key="6">
    <source>
        <dbReference type="EMBL" id="CAH1794102.1"/>
    </source>
</evidence>
<keyword evidence="3" id="KW-0677">Repeat</keyword>
<feature type="region of interest" description="Disordered" evidence="5">
    <location>
        <begin position="346"/>
        <end position="369"/>
    </location>
</feature>
<dbReference type="GO" id="GO:0003723">
    <property type="term" value="F:RNA binding"/>
    <property type="evidence" value="ECO:0007669"/>
    <property type="project" value="UniProtKB-UniRule"/>
</dbReference>
<gene>
    <name evidence="6" type="ORF">OFUS_LOCUS18865</name>
</gene>
<dbReference type="InterPro" id="IPR035979">
    <property type="entry name" value="RBD_domain_sf"/>
</dbReference>
<dbReference type="SUPFAM" id="SSF54928">
    <property type="entry name" value="RNA-binding domain, RBD"/>
    <property type="match status" value="3"/>
</dbReference>
<evidence type="ECO:0000256" key="3">
    <source>
        <dbReference type="ARBA" id="ARBA00022737"/>
    </source>
</evidence>
<evidence type="ECO:0000256" key="1">
    <source>
        <dbReference type="ARBA" id="ARBA00022553"/>
    </source>
</evidence>
<dbReference type="OrthoDB" id="431068at2759"/>
<dbReference type="PROSITE" id="PS50102">
    <property type="entry name" value="RRM"/>
    <property type="match status" value="3"/>
</dbReference>
<proteinExistence type="predicted"/>
<dbReference type="GO" id="GO:0006397">
    <property type="term" value="P:mRNA processing"/>
    <property type="evidence" value="ECO:0007669"/>
    <property type="project" value="UniProtKB-KW"/>
</dbReference>
<dbReference type="SMART" id="SM00360">
    <property type="entry name" value="RRM"/>
    <property type="match status" value="3"/>
</dbReference>
<dbReference type="Proteomes" id="UP000749559">
    <property type="component" value="Unassembled WGS sequence"/>
</dbReference>
<feature type="compositionally biased region" description="Gly residues" evidence="5">
    <location>
        <begin position="462"/>
        <end position="471"/>
    </location>
</feature>
<dbReference type="InterPro" id="IPR000504">
    <property type="entry name" value="RRM_dom"/>
</dbReference>
<sequence>MNLRTSLVLAGRFATKISAQQKICAAFASKKTFQLQREVSPLVTFSRSLLSTDVFNSAQTDNTDTEDSTMNHNFGNKDAPEMDEGHVIRIRGLPWSATPEEVYNFMKECNIPDGKNGVHLTLNRDGRASGEAYIELASEEDMKTALTKNKEHMGRRYIEVFRSKRSEMEWVVKRSGQGANVGSSDAVVRLRGLPFGCTKEEIAHFFSGLEIAPNGITIVQDRPGKSTGNAYVQFTSPQLAEQSLSKHKEQIGHRYIEIFKSSLNEARAAMGLPRQGGFGGMGGRGGFGGGMGMGRPGPYDRGDRFGGGGGGMGMGGNMRMGRGGGRNLKGFYDDYDEYGDGGQGGFGGGMRRGRGMGRGGRGGFGRNDGGDMQEYISTTGHCIHMRGLPFAAIEQDIIDFFSPMQPVNVCLKYLDDGTGRASGECDVDFATHEDAKDAMKKDKAMMEHRYIELFLKSQPSSGRGGGGGGGMNPNFGNTQGLGGGGGFGSGGGMNSNFGNQGNFNGGGNFGGMGGVPNLMGNPNYTAF</sequence>
<feature type="region of interest" description="Disordered" evidence="5">
    <location>
        <begin position="457"/>
        <end position="487"/>
    </location>
</feature>
<organism evidence="6 7">
    <name type="scientific">Owenia fusiformis</name>
    <name type="common">Polychaete worm</name>
    <dbReference type="NCBI Taxonomy" id="6347"/>
    <lineage>
        <taxon>Eukaryota</taxon>
        <taxon>Metazoa</taxon>
        <taxon>Spiralia</taxon>
        <taxon>Lophotrochozoa</taxon>
        <taxon>Annelida</taxon>
        <taxon>Polychaeta</taxon>
        <taxon>Sedentaria</taxon>
        <taxon>Canalipalpata</taxon>
        <taxon>Sabellida</taxon>
        <taxon>Oweniida</taxon>
        <taxon>Oweniidae</taxon>
        <taxon>Owenia</taxon>
    </lineage>
</organism>
<evidence type="ECO:0000256" key="4">
    <source>
        <dbReference type="ARBA" id="ARBA00022884"/>
    </source>
</evidence>
<protein>
    <submittedName>
        <fullName evidence="6">Uncharacterized protein</fullName>
    </submittedName>
</protein>
<evidence type="ECO:0000256" key="2">
    <source>
        <dbReference type="ARBA" id="ARBA00022664"/>
    </source>
</evidence>
<dbReference type="FunFam" id="3.30.70.330:FF:000131">
    <property type="entry name" value="Heterogeneous nuclear ribonucleoprotein h3 isoform"/>
    <property type="match status" value="1"/>
</dbReference>
<accession>A0A8J1UNW1</accession>
<keyword evidence="4" id="KW-0694">RNA-binding</keyword>
<dbReference type="EMBL" id="CAIIXF020000009">
    <property type="protein sequence ID" value="CAH1794102.1"/>
    <property type="molecule type" value="Genomic_DNA"/>
</dbReference>
<dbReference type="CDD" id="cd12504">
    <property type="entry name" value="RRM2_hnRNPH_CRSF1_like"/>
    <property type="match status" value="1"/>
</dbReference>
<keyword evidence="2" id="KW-0507">mRNA processing</keyword>
<dbReference type="Gene3D" id="3.30.70.330">
    <property type="match status" value="3"/>
</dbReference>
<evidence type="ECO:0000256" key="5">
    <source>
        <dbReference type="SAM" id="MobiDB-lite"/>
    </source>
</evidence>
<keyword evidence="7" id="KW-1185">Reference proteome</keyword>
<dbReference type="AlphaFoldDB" id="A0A8J1UNW1"/>
<feature type="compositionally biased region" description="Polar residues" evidence="5">
    <location>
        <begin position="59"/>
        <end position="74"/>
    </location>
</feature>
<evidence type="ECO:0000313" key="7">
    <source>
        <dbReference type="Proteomes" id="UP000749559"/>
    </source>
</evidence>
<name>A0A8J1UNW1_OWEFU</name>
<dbReference type="InterPro" id="IPR012677">
    <property type="entry name" value="Nucleotide-bd_a/b_plait_sf"/>
</dbReference>
<feature type="region of interest" description="Disordered" evidence="5">
    <location>
        <begin position="59"/>
        <end position="83"/>
    </location>
</feature>
<dbReference type="CDD" id="cd12503">
    <property type="entry name" value="RRM1_hnRNPH_GRSF1_like"/>
    <property type="match status" value="1"/>
</dbReference>
<dbReference type="InterPro" id="IPR050666">
    <property type="entry name" value="ESRP"/>
</dbReference>
<reference evidence="6" key="1">
    <citation type="submission" date="2022-03" db="EMBL/GenBank/DDBJ databases">
        <authorList>
            <person name="Martin C."/>
        </authorList>
    </citation>
    <scope>NUCLEOTIDE SEQUENCE</scope>
</reference>
<comment type="caution">
    <text evidence="6">The sequence shown here is derived from an EMBL/GenBank/DDBJ whole genome shotgun (WGS) entry which is preliminary data.</text>
</comment>
<feature type="compositionally biased region" description="Gly residues" evidence="5">
    <location>
        <begin position="346"/>
        <end position="367"/>
    </location>
</feature>
<dbReference type="PANTHER" id="PTHR13976">
    <property type="entry name" value="HETEROGENEOUS NUCLEAR RIBONUCLEOPROTEIN-RELATED"/>
    <property type="match status" value="1"/>
</dbReference>
<keyword evidence="1" id="KW-0597">Phosphoprotein</keyword>
<dbReference type="Pfam" id="PF00076">
    <property type="entry name" value="RRM_1"/>
    <property type="match status" value="3"/>
</dbReference>